<protein>
    <submittedName>
        <fullName evidence="2">Transposase</fullName>
    </submittedName>
</protein>
<organism evidence="1 2">
    <name type="scientific">Ditylenchus dipsaci</name>
    <dbReference type="NCBI Taxonomy" id="166011"/>
    <lineage>
        <taxon>Eukaryota</taxon>
        <taxon>Metazoa</taxon>
        <taxon>Ecdysozoa</taxon>
        <taxon>Nematoda</taxon>
        <taxon>Chromadorea</taxon>
        <taxon>Rhabditida</taxon>
        <taxon>Tylenchina</taxon>
        <taxon>Tylenchomorpha</taxon>
        <taxon>Sphaerularioidea</taxon>
        <taxon>Anguinidae</taxon>
        <taxon>Anguininae</taxon>
        <taxon>Ditylenchus</taxon>
    </lineage>
</organism>
<reference evidence="2" key="1">
    <citation type="submission" date="2022-11" db="UniProtKB">
        <authorList>
            <consortium name="WormBaseParasite"/>
        </authorList>
    </citation>
    <scope>IDENTIFICATION</scope>
</reference>
<evidence type="ECO:0000313" key="1">
    <source>
        <dbReference type="Proteomes" id="UP000887574"/>
    </source>
</evidence>
<dbReference type="WBParaSite" id="jg23559">
    <property type="protein sequence ID" value="jg23559"/>
    <property type="gene ID" value="jg23559"/>
</dbReference>
<proteinExistence type="predicted"/>
<evidence type="ECO:0000313" key="2">
    <source>
        <dbReference type="WBParaSite" id="jg23559"/>
    </source>
</evidence>
<keyword evidence="1" id="KW-1185">Reference proteome</keyword>
<dbReference type="AlphaFoldDB" id="A0A915DU89"/>
<name>A0A915DU89_9BILA</name>
<accession>A0A915DU89</accession>
<sequence length="175" mass="19802">MALNRDRPAKNDRWTFSKLDRLSENSDDLLSFLDVHGIVSLTRRCGKCGKDGMSYNERPNGQIRFRCGKAILPGGKKCNREEGLLAGSFMTDTKLPVIVISKYIFMWLSGQEQMKIAEEVGISKVASVHWNKFCRQVVYWSVKNRASPVGGLGDVEIDESKFGKRKYNRGHRVDG</sequence>
<dbReference type="Proteomes" id="UP000887574">
    <property type="component" value="Unplaced"/>
</dbReference>